<comment type="caution">
    <text evidence="2">The sequence shown here is derived from an EMBL/GenBank/DDBJ whole genome shotgun (WGS) entry which is preliminary data.</text>
</comment>
<dbReference type="Gene3D" id="3.40.50.20">
    <property type="match status" value="1"/>
</dbReference>
<protein>
    <recommendedName>
        <fullName evidence="1">Phosphoribosylglycinamide synthetase N-terminal domain-containing protein</fullName>
    </recommendedName>
</protein>
<reference evidence="2" key="1">
    <citation type="journal article" date="2020" name="mSystems">
        <title>Genome- and Community-Level Interaction Insights into Carbon Utilization and Element Cycling Functions of Hydrothermarchaeota in Hydrothermal Sediment.</title>
        <authorList>
            <person name="Zhou Z."/>
            <person name="Liu Y."/>
            <person name="Xu W."/>
            <person name="Pan J."/>
            <person name="Luo Z.H."/>
            <person name="Li M."/>
        </authorList>
    </citation>
    <scope>NUCLEOTIDE SEQUENCE [LARGE SCALE GENOMIC DNA]</scope>
    <source>
        <strain evidence="2">HyVt-185</strain>
    </source>
</reference>
<organism evidence="2">
    <name type="scientific">Candidatus Syntropharchaeum butanivorans</name>
    <dbReference type="NCBI Taxonomy" id="1839936"/>
    <lineage>
        <taxon>Archaea</taxon>
        <taxon>Methanobacteriati</taxon>
        <taxon>Methanobacteriota</taxon>
        <taxon>Stenosarchaea group</taxon>
        <taxon>Methanomicrobia</taxon>
        <taxon>Methanosarcinales</taxon>
        <taxon>ANME-2 cluster</taxon>
        <taxon>Candidatus Syntropharchaeum</taxon>
    </lineage>
</organism>
<gene>
    <name evidence="2" type="ORF">ENG09_06095</name>
</gene>
<dbReference type="GO" id="GO:0009113">
    <property type="term" value="P:purine nucleobase biosynthetic process"/>
    <property type="evidence" value="ECO:0007669"/>
    <property type="project" value="InterPro"/>
</dbReference>
<dbReference type="EMBL" id="DQZR01000254">
    <property type="protein sequence ID" value="HDM36795.1"/>
    <property type="molecule type" value="Genomic_DNA"/>
</dbReference>
<dbReference type="InterPro" id="IPR020562">
    <property type="entry name" value="PRibGlycinamide_synth_N"/>
</dbReference>
<feature type="non-terminal residue" evidence="2">
    <location>
        <position position="27"/>
    </location>
</feature>
<dbReference type="SUPFAM" id="SSF52440">
    <property type="entry name" value="PreATP-grasp domain"/>
    <property type="match status" value="1"/>
</dbReference>
<dbReference type="GO" id="GO:0004637">
    <property type="term" value="F:phosphoribosylamine-glycine ligase activity"/>
    <property type="evidence" value="ECO:0007669"/>
    <property type="project" value="InterPro"/>
</dbReference>
<feature type="domain" description="Phosphoribosylglycinamide synthetase N-terminal" evidence="1">
    <location>
        <begin position="1"/>
        <end position="23"/>
    </location>
</feature>
<evidence type="ECO:0000259" key="1">
    <source>
        <dbReference type="Pfam" id="PF02844"/>
    </source>
</evidence>
<dbReference type="Proteomes" id="UP000885863">
    <property type="component" value="Unassembled WGS sequence"/>
</dbReference>
<name>A0A7C0X140_9EURY</name>
<dbReference type="InterPro" id="IPR016185">
    <property type="entry name" value="PreATP-grasp_dom_sf"/>
</dbReference>
<proteinExistence type="predicted"/>
<dbReference type="AlphaFoldDB" id="A0A7C0X140"/>
<dbReference type="Pfam" id="PF02844">
    <property type="entry name" value="GARS_N"/>
    <property type="match status" value="1"/>
</dbReference>
<evidence type="ECO:0000313" key="2">
    <source>
        <dbReference type="EMBL" id="HDM36795.1"/>
    </source>
</evidence>
<accession>A0A7C0X140</accession>
<sequence>MRVLLVGSGGREHAIAESINGSSRDVE</sequence>